<proteinExistence type="predicted"/>
<dbReference type="InterPro" id="IPR033116">
    <property type="entry name" value="TRYPSIN_SER"/>
</dbReference>
<keyword evidence="3" id="KW-0378">Hydrolase</keyword>
<feature type="region of interest" description="Disordered" evidence="4">
    <location>
        <begin position="398"/>
        <end position="484"/>
    </location>
</feature>
<evidence type="ECO:0000256" key="5">
    <source>
        <dbReference type="SAM" id="SignalP"/>
    </source>
</evidence>
<dbReference type="InterPro" id="IPR001254">
    <property type="entry name" value="Trypsin_dom"/>
</dbReference>
<reference evidence="7" key="2">
    <citation type="submission" date="2021-04" db="EMBL/GenBank/DDBJ databases">
        <authorList>
            <person name="Podell S."/>
        </authorList>
    </citation>
    <scope>NUCLEOTIDE SEQUENCE</scope>
    <source>
        <strain evidence="7">Hildebrandi</strain>
    </source>
</reference>
<evidence type="ECO:0000259" key="6">
    <source>
        <dbReference type="PROSITE" id="PS50240"/>
    </source>
</evidence>
<dbReference type="SMART" id="SM00020">
    <property type="entry name" value="Tryp_SPc"/>
    <property type="match status" value="1"/>
</dbReference>
<keyword evidence="2" id="KW-0325">Glycoprotein</keyword>
<feature type="signal peptide" evidence="5">
    <location>
        <begin position="1"/>
        <end position="19"/>
    </location>
</feature>
<dbReference type="PROSITE" id="PS00134">
    <property type="entry name" value="TRYPSIN_HIS"/>
    <property type="match status" value="1"/>
</dbReference>
<keyword evidence="3" id="KW-0645">Protease</keyword>
<gene>
    <name evidence="7" type="ORF">IV203_018692</name>
</gene>
<dbReference type="GO" id="GO:0006508">
    <property type="term" value="P:proteolysis"/>
    <property type="evidence" value="ECO:0007669"/>
    <property type="project" value="UniProtKB-KW"/>
</dbReference>
<sequence>MRFSSYSLLFLLHCVTVECKSQAHPHESVEIRADGSNKILHNGMVRNLAEDVGGDQNEDAIEPTGAPSIHTENFATLSDAILALRTGGNETSEEDESEFLIFGGTNAFLGQFPYFVDLDGCGGTLIHPQVVLSAAHCNVDANGLYTTELTYIGKQVRVGALLAGGTTDGSQLVTVVGQVNHPDFEDTLDTGVGGGLANDFMILVLQREVTIPTNIELRLSRDEGDIEPGTPLIAAGLGAVANPPQSNPATTLQQTTLIALPDDWCGQPDPDVSFCAGINGAFVEGGTGTCQGDSGGPLLLADGNVHYQVGVVSYGPVSCDGESFAVFAQIPGNDEGFGFILNTVCDTLGFDDATFCGGNDCESDCDCNLGYECGCLDGSSMSSNDERFLSAYEKQLNNGKSEQEPSYSNEFESIPAATRGTRNAAKNKQRRGRKLKSKSDSDSSGKGGKGCKSVKGCKSGIGPICVDNGELSGESQDQVNALFA</sequence>
<dbReference type="AlphaFoldDB" id="A0A9K3M2I0"/>
<dbReference type="GO" id="GO:0004252">
    <property type="term" value="F:serine-type endopeptidase activity"/>
    <property type="evidence" value="ECO:0007669"/>
    <property type="project" value="InterPro"/>
</dbReference>
<keyword evidence="1" id="KW-1015">Disulfide bond</keyword>
<keyword evidence="5" id="KW-0732">Signal</keyword>
<dbReference type="PROSITE" id="PS00135">
    <property type="entry name" value="TRYPSIN_SER"/>
    <property type="match status" value="1"/>
</dbReference>
<evidence type="ECO:0000256" key="1">
    <source>
        <dbReference type="ARBA" id="ARBA00023157"/>
    </source>
</evidence>
<feature type="compositionally biased region" description="Polar residues" evidence="4">
    <location>
        <begin position="398"/>
        <end position="411"/>
    </location>
</feature>
<keyword evidence="8" id="KW-1185">Reference proteome</keyword>
<dbReference type="InterPro" id="IPR050430">
    <property type="entry name" value="Peptidase_S1"/>
</dbReference>
<name>A0A9K3M2I0_9STRA</name>
<accession>A0A9K3M2I0</accession>
<evidence type="ECO:0000256" key="2">
    <source>
        <dbReference type="ARBA" id="ARBA00023180"/>
    </source>
</evidence>
<feature type="compositionally biased region" description="Low complexity" evidence="4">
    <location>
        <begin position="451"/>
        <end position="462"/>
    </location>
</feature>
<dbReference type="Proteomes" id="UP000693970">
    <property type="component" value="Unassembled WGS sequence"/>
</dbReference>
<reference evidence="7" key="1">
    <citation type="journal article" date="2021" name="Sci. Rep.">
        <title>Diploid genomic architecture of Nitzschia inconspicua, an elite biomass production diatom.</title>
        <authorList>
            <person name="Oliver A."/>
            <person name="Podell S."/>
            <person name="Pinowska A."/>
            <person name="Traller J.C."/>
            <person name="Smith S.R."/>
            <person name="McClure R."/>
            <person name="Beliaev A."/>
            <person name="Bohutskyi P."/>
            <person name="Hill E.A."/>
            <person name="Rabines A."/>
            <person name="Zheng H."/>
            <person name="Allen L.Z."/>
            <person name="Kuo A."/>
            <person name="Grigoriev I.V."/>
            <person name="Allen A.E."/>
            <person name="Hazlebeck D."/>
            <person name="Allen E.E."/>
        </authorList>
    </citation>
    <scope>NUCLEOTIDE SEQUENCE</scope>
    <source>
        <strain evidence="7">Hildebrandi</strain>
    </source>
</reference>
<dbReference type="Pfam" id="PF00089">
    <property type="entry name" value="Trypsin"/>
    <property type="match status" value="1"/>
</dbReference>
<evidence type="ECO:0000256" key="3">
    <source>
        <dbReference type="RuleBase" id="RU363034"/>
    </source>
</evidence>
<feature type="compositionally biased region" description="Polar residues" evidence="4">
    <location>
        <begin position="473"/>
        <end position="484"/>
    </location>
</feature>
<feature type="compositionally biased region" description="Basic residues" evidence="4">
    <location>
        <begin position="425"/>
        <end position="436"/>
    </location>
</feature>
<keyword evidence="3" id="KW-0720">Serine protease</keyword>
<dbReference type="CDD" id="cd00190">
    <property type="entry name" value="Tryp_SPc"/>
    <property type="match status" value="1"/>
</dbReference>
<dbReference type="OrthoDB" id="122635at2759"/>
<dbReference type="PROSITE" id="PS50240">
    <property type="entry name" value="TRYPSIN_DOM"/>
    <property type="match status" value="1"/>
</dbReference>
<feature type="chain" id="PRO_5039933966" evidence="5">
    <location>
        <begin position="20"/>
        <end position="484"/>
    </location>
</feature>
<organism evidence="7 8">
    <name type="scientific">Nitzschia inconspicua</name>
    <dbReference type="NCBI Taxonomy" id="303405"/>
    <lineage>
        <taxon>Eukaryota</taxon>
        <taxon>Sar</taxon>
        <taxon>Stramenopiles</taxon>
        <taxon>Ochrophyta</taxon>
        <taxon>Bacillariophyta</taxon>
        <taxon>Bacillariophyceae</taxon>
        <taxon>Bacillariophycidae</taxon>
        <taxon>Bacillariales</taxon>
        <taxon>Bacillariaceae</taxon>
        <taxon>Nitzschia</taxon>
    </lineage>
</organism>
<evidence type="ECO:0000256" key="4">
    <source>
        <dbReference type="SAM" id="MobiDB-lite"/>
    </source>
</evidence>
<evidence type="ECO:0000313" key="8">
    <source>
        <dbReference type="Proteomes" id="UP000693970"/>
    </source>
</evidence>
<dbReference type="PANTHER" id="PTHR24276">
    <property type="entry name" value="POLYSERASE-RELATED"/>
    <property type="match status" value="1"/>
</dbReference>
<dbReference type="InterPro" id="IPR018114">
    <property type="entry name" value="TRYPSIN_HIS"/>
</dbReference>
<dbReference type="PANTHER" id="PTHR24276:SF98">
    <property type="entry name" value="FI18310P1-RELATED"/>
    <property type="match status" value="1"/>
</dbReference>
<protein>
    <submittedName>
        <fullName evidence="7">Peptidase S1 and S6 chymotrypsin/Hap family protein</fullName>
    </submittedName>
</protein>
<comment type="caution">
    <text evidence="7">The sequence shown here is derived from an EMBL/GenBank/DDBJ whole genome shotgun (WGS) entry which is preliminary data.</text>
</comment>
<evidence type="ECO:0000313" key="7">
    <source>
        <dbReference type="EMBL" id="KAG7372549.1"/>
    </source>
</evidence>
<dbReference type="EMBL" id="JAGRRH010000003">
    <property type="protein sequence ID" value="KAG7372549.1"/>
    <property type="molecule type" value="Genomic_DNA"/>
</dbReference>
<feature type="domain" description="Peptidase S1" evidence="6">
    <location>
        <begin position="101"/>
        <end position="349"/>
    </location>
</feature>